<protein>
    <submittedName>
        <fullName evidence="2">Citrate/tricarballylate utilization protein</fullName>
    </submittedName>
</protein>
<keyword evidence="1" id="KW-0812">Transmembrane</keyword>
<evidence type="ECO:0000313" key="2">
    <source>
        <dbReference type="EMBL" id="MBB5046597.1"/>
    </source>
</evidence>
<name>A0A7W7Z266_9BRAD</name>
<keyword evidence="1" id="KW-1133">Transmembrane helix</keyword>
<gene>
    <name evidence="2" type="ORF">HNR60_001345</name>
</gene>
<feature type="transmembrane region" description="Helical" evidence="1">
    <location>
        <begin position="143"/>
        <end position="171"/>
    </location>
</feature>
<dbReference type="EMBL" id="JACHIH010000005">
    <property type="protein sequence ID" value="MBB5046597.1"/>
    <property type="molecule type" value="Genomic_DNA"/>
</dbReference>
<feature type="transmembrane region" description="Helical" evidence="1">
    <location>
        <begin position="297"/>
        <end position="316"/>
    </location>
</feature>
<feature type="transmembrane region" description="Helical" evidence="1">
    <location>
        <begin position="93"/>
        <end position="123"/>
    </location>
</feature>
<feature type="transmembrane region" description="Helical" evidence="1">
    <location>
        <begin position="224"/>
        <end position="245"/>
    </location>
</feature>
<feature type="transmembrane region" description="Helical" evidence="1">
    <location>
        <begin position="322"/>
        <end position="343"/>
    </location>
</feature>
<organism evidence="2 3">
    <name type="scientific">Rhodopseudomonas rhenobacensis</name>
    <dbReference type="NCBI Taxonomy" id="87461"/>
    <lineage>
        <taxon>Bacteria</taxon>
        <taxon>Pseudomonadati</taxon>
        <taxon>Pseudomonadota</taxon>
        <taxon>Alphaproteobacteria</taxon>
        <taxon>Hyphomicrobiales</taxon>
        <taxon>Nitrobacteraceae</taxon>
        <taxon>Rhodopseudomonas</taxon>
    </lineage>
</organism>
<dbReference type="InterPro" id="IPR036197">
    <property type="entry name" value="NarG-like_sf"/>
</dbReference>
<feature type="transmembrane region" description="Helical" evidence="1">
    <location>
        <begin position="257"/>
        <end position="277"/>
    </location>
</feature>
<dbReference type="NCBIfam" id="TIGR02484">
    <property type="entry name" value="CitB"/>
    <property type="match status" value="1"/>
</dbReference>
<dbReference type="SUPFAM" id="SSF103501">
    <property type="entry name" value="Respiratory nitrate reductase 1 gamma chain"/>
    <property type="match status" value="1"/>
</dbReference>
<dbReference type="Proteomes" id="UP000542353">
    <property type="component" value="Unassembled WGS sequence"/>
</dbReference>
<dbReference type="RefSeq" id="WP_184255673.1">
    <property type="nucleotide sequence ID" value="NZ_JACHIH010000005.1"/>
</dbReference>
<accession>A0A7W7Z266</accession>
<dbReference type="Gene3D" id="1.20.950.20">
    <property type="entry name" value="Transmembrane di-heme cytochromes, Chain C"/>
    <property type="match status" value="1"/>
</dbReference>
<dbReference type="InterPro" id="IPR012830">
    <property type="entry name" value="Citrate_utilization_prot_B"/>
</dbReference>
<evidence type="ECO:0000313" key="3">
    <source>
        <dbReference type="Proteomes" id="UP000542353"/>
    </source>
</evidence>
<keyword evidence="1" id="KW-0472">Membrane</keyword>
<evidence type="ECO:0000256" key="1">
    <source>
        <dbReference type="SAM" id="Phobius"/>
    </source>
</evidence>
<reference evidence="2 3" key="1">
    <citation type="submission" date="2020-08" db="EMBL/GenBank/DDBJ databases">
        <title>Genomic Encyclopedia of Type Strains, Phase IV (KMG-IV): sequencing the most valuable type-strain genomes for metagenomic binning, comparative biology and taxonomic classification.</title>
        <authorList>
            <person name="Goeker M."/>
        </authorList>
    </citation>
    <scope>NUCLEOTIDE SEQUENCE [LARGE SCALE GENOMIC DNA]</scope>
    <source>
        <strain evidence="2 3">DSM 12706</strain>
    </source>
</reference>
<dbReference type="AlphaFoldDB" id="A0A7W7Z266"/>
<sequence length="373" mass="39325">MPPDDLTDEADRVLRICTACMYCDGLCAVFPAIAGKHDFTPNDLDYLANLCHNCRGCWYACQYAPPHPFAVNLPNALAELRQRSYADYAWPRWLGAGFAANAGVVTAIVGGVTTLTLLATALLVPAEVLFAAHRGAGAFYQVVPWPIMAGAAAAALLWAVISIGVSAISYWRSIAPRASLGATLRALVPALRDIVTLRNLGGGGPGCNDASEKFSQQRRWCHHIMVAGFLASVASTLIAALYHHALAIEAPYPLTSLPVLSGGIGGVAMLIGIGGLLRLERRADRAPSAAAEVRLNLVFLVLLALVAASGLAVLALRDTPAMGLTLSLHLGLVIGSFVVLPVSKAVHGVYRSMALLRAAIDRAVPRPRRGGEE</sequence>
<keyword evidence="3" id="KW-1185">Reference proteome</keyword>
<comment type="caution">
    <text evidence="2">The sequence shown here is derived from an EMBL/GenBank/DDBJ whole genome shotgun (WGS) entry which is preliminary data.</text>
</comment>
<proteinExistence type="predicted"/>